<dbReference type="AlphaFoldDB" id="A0A949K2K4"/>
<feature type="region of interest" description="Disordered" evidence="6">
    <location>
        <begin position="26"/>
        <end position="47"/>
    </location>
</feature>
<dbReference type="RefSeq" id="WP_158345323.1">
    <property type="nucleotide sequence ID" value="NZ_JAHQCW010000029.1"/>
</dbReference>
<comment type="caution">
    <text evidence="8">The sequence shown here is derived from an EMBL/GenBank/DDBJ whole genome shotgun (WGS) entry which is preliminary data.</text>
</comment>
<keyword evidence="9" id="KW-1185">Reference proteome</keyword>
<organism evidence="8 9">
    <name type="scientific">Diplocloster agilis</name>
    <dbReference type="NCBI Taxonomy" id="2850323"/>
    <lineage>
        <taxon>Bacteria</taxon>
        <taxon>Bacillati</taxon>
        <taxon>Bacillota</taxon>
        <taxon>Clostridia</taxon>
        <taxon>Lachnospirales</taxon>
        <taxon>Lachnospiraceae</taxon>
        <taxon>Diplocloster</taxon>
    </lineage>
</organism>
<feature type="compositionally biased region" description="Basic and acidic residues" evidence="6">
    <location>
        <begin position="26"/>
        <end position="36"/>
    </location>
</feature>
<evidence type="ECO:0000256" key="7">
    <source>
        <dbReference type="SAM" id="SignalP"/>
    </source>
</evidence>
<evidence type="ECO:0000256" key="3">
    <source>
        <dbReference type="ARBA" id="ARBA00023136"/>
    </source>
</evidence>
<protein>
    <submittedName>
        <fullName evidence="8">ABC transporter substrate-binding protein</fullName>
    </submittedName>
</protein>
<dbReference type="EMBL" id="JAHQCW010000029">
    <property type="protein sequence ID" value="MBU9738132.1"/>
    <property type="molecule type" value="Genomic_DNA"/>
</dbReference>
<dbReference type="Proteomes" id="UP000712157">
    <property type="component" value="Unassembled WGS sequence"/>
</dbReference>
<feature type="chain" id="PRO_5038409106" evidence="7">
    <location>
        <begin position="20"/>
        <end position="456"/>
    </location>
</feature>
<evidence type="ECO:0000256" key="6">
    <source>
        <dbReference type="SAM" id="MobiDB-lite"/>
    </source>
</evidence>
<dbReference type="InterPro" id="IPR050490">
    <property type="entry name" value="Bact_solute-bd_prot1"/>
</dbReference>
<dbReference type="SUPFAM" id="SSF53850">
    <property type="entry name" value="Periplasmic binding protein-like II"/>
    <property type="match status" value="1"/>
</dbReference>
<dbReference type="PROSITE" id="PS51257">
    <property type="entry name" value="PROKAR_LIPOPROTEIN"/>
    <property type="match status" value="1"/>
</dbReference>
<gene>
    <name evidence="8" type="ORF">KTH89_16430</name>
</gene>
<keyword evidence="3" id="KW-0472">Membrane</keyword>
<evidence type="ECO:0000256" key="2">
    <source>
        <dbReference type="ARBA" id="ARBA00022729"/>
    </source>
</evidence>
<evidence type="ECO:0000313" key="8">
    <source>
        <dbReference type="EMBL" id="MBU9738132.1"/>
    </source>
</evidence>
<keyword evidence="1" id="KW-1003">Cell membrane</keyword>
<keyword evidence="5" id="KW-0449">Lipoprotein</keyword>
<dbReference type="PANTHER" id="PTHR43649:SF33">
    <property type="entry name" value="POLYGALACTURONAN_RHAMNOGALACTURONAN-BINDING PROTEIN YTCQ"/>
    <property type="match status" value="1"/>
</dbReference>
<feature type="signal peptide" evidence="7">
    <location>
        <begin position="1"/>
        <end position="19"/>
    </location>
</feature>
<evidence type="ECO:0000256" key="5">
    <source>
        <dbReference type="ARBA" id="ARBA00023288"/>
    </source>
</evidence>
<keyword evidence="2 7" id="KW-0732">Signal</keyword>
<evidence type="ECO:0000256" key="4">
    <source>
        <dbReference type="ARBA" id="ARBA00023139"/>
    </source>
</evidence>
<dbReference type="Pfam" id="PF01547">
    <property type="entry name" value="SBP_bac_1"/>
    <property type="match status" value="1"/>
</dbReference>
<keyword evidence="4" id="KW-0564">Palmitate</keyword>
<accession>A0A949K2K4</accession>
<proteinExistence type="predicted"/>
<dbReference type="InterPro" id="IPR006059">
    <property type="entry name" value="SBP"/>
</dbReference>
<evidence type="ECO:0000313" key="9">
    <source>
        <dbReference type="Proteomes" id="UP000712157"/>
    </source>
</evidence>
<evidence type="ECO:0000256" key="1">
    <source>
        <dbReference type="ARBA" id="ARBA00022475"/>
    </source>
</evidence>
<reference evidence="8" key="1">
    <citation type="submission" date="2021-06" db="EMBL/GenBank/DDBJ databases">
        <title>Description of novel taxa of the family Lachnospiraceae.</title>
        <authorList>
            <person name="Chaplin A.V."/>
            <person name="Sokolova S.R."/>
            <person name="Pikina A.P."/>
            <person name="Korzhanova M."/>
            <person name="Belova V."/>
            <person name="Korostin D."/>
            <person name="Efimov B.A."/>
        </authorList>
    </citation>
    <scope>NUCLEOTIDE SEQUENCE</scope>
    <source>
        <strain evidence="8">ASD5720</strain>
    </source>
</reference>
<dbReference type="Gene3D" id="3.40.190.10">
    <property type="entry name" value="Periplasmic binding protein-like II"/>
    <property type="match status" value="2"/>
</dbReference>
<sequence length="456" mass="49902">MKRMLACILSLMLACGLLAGCQSKPAEESGESKDGTKPAAAAAEEKDGEELPTITFYHHYYQDDAVDAKAMRALFDEFAEMHKDEFIFKPVPVEGDPEAVYNKCIQEIASGSFPDIVETGGWNVVPAASEAGLIMDLKPYIDADPDFKAGVGVNYDQNLVDGKIYTVREQLETMGFWYNEDLFNKAGADTPDKWQTWDDFVAAFDKLKASPDVKTPVSLNQGWPTNIMFMAHLLGTQEGRDFIDTPLTTFDNDAFKGTVDFVAEHALSQIDTAYFGAADSESYRDDFLNGDAAMLFNGVWEASSFVGDGLKIDPAVVKPAVFPTNENGKHAAIMSASCGYVISDKLSDAQKEAAVAFVKYMCSPEVSERIFTEVLAMPAYLGLDYDQYINDESADPVVRKLAEACKQCAQADYQTCAMSSLWGSDVEMEIGGKYAAMHDGSKTADQIVAELDETLN</sequence>
<name>A0A949K2K4_9FIRM</name>
<dbReference type="PANTHER" id="PTHR43649">
    <property type="entry name" value="ARABINOSE-BINDING PROTEIN-RELATED"/>
    <property type="match status" value="1"/>
</dbReference>